<reference evidence="1 2" key="1">
    <citation type="submission" date="2023-10" db="EMBL/GenBank/DDBJ databases">
        <authorList>
            <person name="Wang X.X."/>
        </authorList>
    </citation>
    <scope>NUCLEOTIDE SEQUENCE [LARGE SCALE GENOMIC DNA]</scope>
    <source>
        <strain evidence="1 2">NBRC 12816</strain>
    </source>
</reference>
<dbReference type="RefSeq" id="WP_319013600.1">
    <property type="nucleotide sequence ID" value="NZ_JAWJZF010000517.1"/>
</dbReference>
<dbReference type="EMBL" id="JAWJZF010000517">
    <property type="protein sequence ID" value="MDX2297478.1"/>
    <property type="molecule type" value="Genomic_DNA"/>
</dbReference>
<name>A0ABU4KI79_9ACTN</name>
<gene>
    <name evidence="1" type="ORF">R2363_35535</name>
</gene>
<comment type="caution">
    <text evidence="1">The sequence shown here is derived from an EMBL/GenBank/DDBJ whole genome shotgun (WGS) entry which is preliminary data.</text>
</comment>
<proteinExistence type="predicted"/>
<evidence type="ECO:0000313" key="1">
    <source>
        <dbReference type="EMBL" id="MDX2297478.1"/>
    </source>
</evidence>
<dbReference type="Proteomes" id="UP001278571">
    <property type="component" value="Unassembled WGS sequence"/>
</dbReference>
<sequence>MAAALEESRATFSLATLYEVVHTVTARLASAPAADAFHASGRDETDCIDMAAVRGRR</sequence>
<accession>A0ABU4KI79</accession>
<organism evidence="1 2">
    <name type="scientific">Streptomyces roseolus</name>
    <dbReference type="NCBI Taxonomy" id="67358"/>
    <lineage>
        <taxon>Bacteria</taxon>
        <taxon>Bacillati</taxon>
        <taxon>Actinomycetota</taxon>
        <taxon>Actinomycetes</taxon>
        <taxon>Kitasatosporales</taxon>
        <taxon>Streptomycetaceae</taxon>
        <taxon>Streptomyces</taxon>
    </lineage>
</organism>
<keyword evidence="2" id="KW-1185">Reference proteome</keyword>
<evidence type="ECO:0000313" key="2">
    <source>
        <dbReference type="Proteomes" id="UP001278571"/>
    </source>
</evidence>
<protein>
    <submittedName>
        <fullName evidence="1">Uncharacterized protein</fullName>
    </submittedName>
</protein>